<feature type="transmembrane region" description="Helical" evidence="3">
    <location>
        <begin position="87"/>
        <end position="107"/>
    </location>
</feature>
<feature type="domain" description="Multidrug resistance protein MdtA-like barrel-sandwich hybrid" evidence="4">
    <location>
        <begin position="125"/>
        <end position="319"/>
    </location>
</feature>
<feature type="domain" description="p-hydroxybenzoic acid efflux pump subunit AaeA-like beta-barrel" evidence="5">
    <location>
        <begin position="326"/>
        <end position="412"/>
    </location>
</feature>
<organism evidence="6 7">
    <name type="scientific">Bradyrhizobium erythrophlei</name>
    <dbReference type="NCBI Taxonomy" id="1437360"/>
    <lineage>
        <taxon>Bacteria</taxon>
        <taxon>Pseudomonadati</taxon>
        <taxon>Pseudomonadota</taxon>
        <taxon>Alphaproteobacteria</taxon>
        <taxon>Hyphomicrobiales</taxon>
        <taxon>Nitrobacteraceae</taxon>
        <taxon>Bradyrhizobium</taxon>
    </lineage>
</organism>
<dbReference type="InterPro" id="IPR058634">
    <property type="entry name" value="AaeA-lik-b-barrel"/>
</dbReference>
<keyword evidence="3" id="KW-0812">Transmembrane</keyword>
<evidence type="ECO:0000313" key="6">
    <source>
        <dbReference type="EMBL" id="SHH10057.1"/>
    </source>
</evidence>
<feature type="coiled-coil region" evidence="1">
    <location>
        <begin position="165"/>
        <end position="286"/>
    </location>
</feature>
<dbReference type="EMBL" id="LT670817">
    <property type="protein sequence ID" value="SHH10057.1"/>
    <property type="molecule type" value="Genomic_DNA"/>
</dbReference>
<feature type="region of interest" description="Disordered" evidence="2">
    <location>
        <begin position="1"/>
        <end position="79"/>
    </location>
</feature>
<evidence type="ECO:0000256" key="2">
    <source>
        <dbReference type="SAM" id="MobiDB-lite"/>
    </source>
</evidence>
<feature type="compositionally biased region" description="Polar residues" evidence="2">
    <location>
        <begin position="34"/>
        <end position="48"/>
    </location>
</feature>
<reference evidence="6 7" key="1">
    <citation type="submission" date="2016-11" db="EMBL/GenBank/DDBJ databases">
        <authorList>
            <person name="Jaros S."/>
            <person name="Januszkiewicz K."/>
            <person name="Wedrychowicz H."/>
        </authorList>
    </citation>
    <scope>NUCLEOTIDE SEQUENCE [LARGE SCALE GENOMIC DNA]</scope>
    <source>
        <strain evidence="6 7">GAS138</strain>
    </source>
</reference>
<dbReference type="InterPro" id="IPR058625">
    <property type="entry name" value="MdtA-like_BSH"/>
</dbReference>
<keyword evidence="3" id="KW-1133">Transmembrane helix</keyword>
<dbReference type="InterPro" id="IPR050739">
    <property type="entry name" value="MFP"/>
</dbReference>
<dbReference type="Proteomes" id="UP000189796">
    <property type="component" value="Chromosome I"/>
</dbReference>
<keyword evidence="1" id="KW-0175">Coiled coil</keyword>
<name>A0A1M5Q776_9BRAD</name>
<dbReference type="PANTHER" id="PTHR30386">
    <property type="entry name" value="MEMBRANE FUSION SUBUNIT OF EMRAB-TOLC MULTIDRUG EFFLUX PUMP"/>
    <property type="match status" value="1"/>
</dbReference>
<dbReference type="PANTHER" id="PTHR30386:SF24">
    <property type="entry name" value="MULTIDRUG RESISTANCE EFFLUX PUMP"/>
    <property type="match status" value="1"/>
</dbReference>
<proteinExistence type="predicted"/>
<dbReference type="Gene3D" id="2.40.30.170">
    <property type="match status" value="1"/>
</dbReference>
<dbReference type="Gene3D" id="2.40.50.100">
    <property type="match status" value="1"/>
</dbReference>
<evidence type="ECO:0000259" key="4">
    <source>
        <dbReference type="Pfam" id="PF25917"/>
    </source>
</evidence>
<evidence type="ECO:0000256" key="3">
    <source>
        <dbReference type="SAM" id="Phobius"/>
    </source>
</evidence>
<evidence type="ECO:0000259" key="5">
    <source>
        <dbReference type="Pfam" id="PF25963"/>
    </source>
</evidence>
<evidence type="ECO:0000313" key="7">
    <source>
        <dbReference type="Proteomes" id="UP000189796"/>
    </source>
</evidence>
<dbReference type="Gene3D" id="1.10.287.470">
    <property type="entry name" value="Helix hairpin bin"/>
    <property type="match status" value="2"/>
</dbReference>
<dbReference type="Pfam" id="PF25963">
    <property type="entry name" value="Beta-barrel_AAEA"/>
    <property type="match status" value="1"/>
</dbReference>
<protein>
    <submittedName>
        <fullName evidence="6">Membrane fusion protein, multidrug efflux system</fullName>
    </submittedName>
</protein>
<gene>
    <name evidence="6" type="ORF">SAMN05443248_3678</name>
</gene>
<dbReference type="SUPFAM" id="SSF111369">
    <property type="entry name" value="HlyD-like secretion proteins"/>
    <property type="match status" value="2"/>
</dbReference>
<feature type="compositionally biased region" description="Basic and acidic residues" evidence="2">
    <location>
        <begin position="1"/>
        <end position="18"/>
    </location>
</feature>
<dbReference type="RefSeq" id="WP_079602638.1">
    <property type="nucleotide sequence ID" value="NZ_LT670817.1"/>
</dbReference>
<keyword evidence="3" id="KW-0472">Membrane</keyword>
<dbReference type="AlphaFoldDB" id="A0A1M5Q776"/>
<dbReference type="Pfam" id="PF25917">
    <property type="entry name" value="BSH_RND"/>
    <property type="match status" value="1"/>
</dbReference>
<dbReference type="OrthoDB" id="9811754at2"/>
<accession>A0A1M5Q776</accession>
<sequence>MFEDNVLERDEAPPHELESPESVPAFGRERDLQPRTQDVTSRNSSPQESPVAKGPASPVPASPVEAEDGRPLPTKQPRSGFLRRRPVVSAIGAILLAAVLGGGYLYIDYAERFVSTDDAFIAARQSSLAPKVSGYLTAVPVTDNEHVAAGDVIARIDDRDYRTALDQAEAQVAAAQASIENIDAQLNVQQAQISANQAQVDQTQAALVFAQQQAERYEHLEQTGYGTVQNAQQYTSQLHQQQAALQSAQATLRLAQRQIEALKAQHNSAIANLAQAKAQRDQAKLNLSYTTVTAAQPGRVVNLSAAVGQFAQPGTSLTMFVPDEIWVTANFKEIQLDRMRPGDPVTLEIDAYPERTIRGHVDSVQSGSGTAFSLLPAQNATGNYVKIVQRVPVKLIMDNPPTDVALGPGMSVVPTVRINPRPSLVERLRKYL</sequence>
<evidence type="ECO:0000256" key="1">
    <source>
        <dbReference type="SAM" id="Coils"/>
    </source>
</evidence>